<evidence type="ECO:0000256" key="1">
    <source>
        <dbReference type="ARBA" id="ARBA00005417"/>
    </source>
</evidence>
<dbReference type="InterPro" id="IPR027417">
    <property type="entry name" value="P-loop_NTPase"/>
</dbReference>
<comment type="similarity">
    <text evidence="1">Belongs to the ABC transporter superfamily.</text>
</comment>
<dbReference type="Pfam" id="PF00005">
    <property type="entry name" value="ABC_tran"/>
    <property type="match status" value="1"/>
</dbReference>
<evidence type="ECO:0000256" key="4">
    <source>
        <dbReference type="ARBA" id="ARBA00022840"/>
    </source>
</evidence>
<dbReference type="PANTHER" id="PTHR42734">
    <property type="entry name" value="METAL TRANSPORT SYSTEM ATP-BINDING PROTEIN TM_0124-RELATED"/>
    <property type="match status" value="1"/>
</dbReference>
<keyword evidence="2" id="KW-0813">Transport</keyword>
<protein>
    <submittedName>
        <fullName evidence="6">Metal ABC transporter ATP-binding protein</fullName>
    </submittedName>
</protein>
<dbReference type="Proteomes" id="UP000280960">
    <property type="component" value="Chromosome"/>
</dbReference>
<proteinExistence type="inferred from homology"/>
<organism evidence="6 7">
    <name type="scientific">Biomaibacter acetigenes</name>
    <dbReference type="NCBI Taxonomy" id="2316383"/>
    <lineage>
        <taxon>Bacteria</taxon>
        <taxon>Bacillati</taxon>
        <taxon>Bacillota</taxon>
        <taxon>Clostridia</taxon>
        <taxon>Thermosediminibacterales</taxon>
        <taxon>Tepidanaerobacteraceae</taxon>
        <taxon>Biomaibacter</taxon>
    </lineage>
</organism>
<dbReference type="InterPro" id="IPR003593">
    <property type="entry name" value="AAA+_ATPase"/>
</dbReference>
<name>A0A3G2R9C8_9FIRM</name>
<evidence type="ECO:0000256" key="3">
    <source>
        <dbReference type="ARBA" id="ARBA00022741"/>
    </source>
</evidence>
<keyword evidence="4 6" id="KW-0067">ATP-binding</keyword>
<dbReference type="Gene3D" id="3.40.50.300">
    <property type="entry name" value="P-loop containing nucleotide triphosphate hydrolases"/>
    <property type="match status" value="1"/>
</dbReference>
<gene>
    <name evidence="6" type="ORF">D2962_00710</name>
</gene>
<dbReference type="FunFam" id="3.40.50.300:FF:000134">
    <property type="entry name" value="Iron-enterobactin ABC transporter ATP-binding protein"/>
    <property type="match status" value="1"/>
</dbReference>
<sequence>MHQKDHFTDEVVKLTDVTFAYNGTPVLENINLSVQVGEFLALIGPNGAAKSTLMKLMVGLLKPKAGEVRLFGQDIKRFCDWNRIGYVSQQAAHVNTAFPATVEEVVSSGFYSGFGKLFDSKKRQEAVEHAMKLTGISELSRRLVGELSGGQRQKVFVAKALVKNPEALFLDEPTTGIDAASQQEFYNLLMDLNRNEGITVVIITHDIGAAFGKAKKIGCVRDKGVYIHENTNEVTQEHIAEVLGYKLS</sequence>
<feature type="domain" description="ABC transporter" evidence="5">
    <location>
        <begin position="12"/>
        <end position="247"/>
    </location>
</feature>
<evidence type="ECO:0000313" key="7">
    <source>
        <dbReference type="Proteomes" id="UP000280960"/>
    </source>
</evidence>
<dbReference type="SMART" id="SM00382">
    <property type="entry name" value="AAA"/>
    <property type="match status" value="1"/>
</dbReference>
<dbReference type="GO" id="GO:0016887">
    <property type="term" value="F:ATP hydrolysis activity"/>
    <property type="evidence" value="ECO:0007669"/>
    <property type="project" value="InterPro"/>
</dbReference>
<dbReference type="InterPro" id="IPR017871">
    <property type="entry name" value="ABC_transporter-like_CS"/>
</dbReference>
<accession>A0A3G2R9C8</accession>
<evidence type="ECO:0000313" key="6">
    <source>
        <dbReference type="EMBL" id="AYO32144.1"/>
    </source>
</evidence>
<evidence type="ECO:0000256" key="2">
    <source>
        <dbReference type="ARBA" id="ARBA00022448"/>
    </source>
</evidence>
<dbReference type="CDD" id="cd03235">
    <property type="entry name" value="ABC_Metallic_Cations"/>
    <property type="match status" value="1"/>
</dbReference>
<reference evidence="6 7" key="1">
    <citation type="submission" date="2018-10" db="EMBL/GenBank/DDBJ databases">
        <authorList>
            <person name="Zhang X."/>
        </authorList>
    </citation>
    <scope>NUCLEOTIDE SEQUENCE [LARGE SCALE GENOMIC DNA]</scope>
    <source>
        <strain evidence="6 7">SK-G1</strain>
    </source>
</reference>
<dbReference type="InterPro" id="IPR050153">
    <property type="entry name" value="Metal_Ion_Import_ABC"/>
</dbReference>
<dbReference type="PROSITE" id="PS00211">
    <property type="entry name" value="ABC_TRANSPORTER_1"/>
    <property type="match status" value="1"/>
</dbReference>
<keyword evidence="7" id="KW-1185">Reference proteome</keyword>
<dbReference type="EMBL" id="CP033169">
    <property type="protein sequence ID" value="AYO32144.1"/>
    <property type="molecule type" value="Genomic_DNA"/>
</dbReference>
<dbReference type="GO" id="GO:0005524">
    <property type="term" value="F:ATP binding"/>
    <property type="evidence" value="ECO:0007669"/>
    <property type="project" value="UniProtKB-KW"/>
</dbReference>
<dbReference type="PROSITE" id="PS50893">
    <property type="entry name" value="ABC_TRANSPORTER_2"/>
    <property type="match status" value="1"/>
</dbReference>
<dbReference type="SUPFAM" id="SSF52540">
    <property type="entry name" value="P-loop containing nucleoside triphosphate hydrolases"/>
    <property type="match status" value="1"/>
</dbReference>
<dbReference type="PANTHER" id="PTHR42734:SF17">
    <property type="entry name" value="METAL TRANSPORT SYSTEM ATP-BINDING PROTEIN TM_0124-RELATED"/>
    <property type="match status" value="1"/>
</dbReference>
<keyword evidence="3" id="KW-0547">Nucleotide-binding</keyword>
<dbReference type="InterPro" id="IPR003439">
    <property type="entry name" value="ABC_transporter-like_ATP-bd"/>
</dbReference>
<dbReference type="AlphaFoldDB" id="A0A3G2R9C8"/>
<evidence type="ECO:0000259" key="5">
    <source>
        <dbReference type="PROSITE" id="PS50893"/>
    </source>
</evidence>
<dbReference type="KEGG" id="bacg:D2962_00710"/>